<dbReference type="EMBL" id="JACKTY010000051">
    <property type="protein sequence ID" value="MCV7230711.1"/>
    <property type="molecule type" value="Genomic_DNA"/>
</dbReference>
<keyword evidence="3" id="KW-1185">Reference proteome</keyword>
<dbReference type="RefSeq" id="WP_264072000.1">
    <property type="nucleotide sequence ID" value="NZ_JACKTY010000051.1"/>
</dbReference>
<feature type="region of interest" description="Disordered" evidence="1">
    <location>
        <begin position="67"/>
        <end position="95"/>
    </location>
</feature>
<evidence type="ECO:0000313" key="3">
    <source>
        <dbReference type="Proteomes" id="UP001526201"/>
    </source>
</evidence>
<protein>
    <submittedName>
        <fullName evidence="2">Uncharacterized protein</fullName>
    </submittedName>
</protein>
<sequence>MSASRGCRLRPTGPLIAGDLRMLVKRMNELNLPDTADVEIRTPISGDRRAAQISVIDYTAAVAEDITEPPFDPEHDGTPDTGGNQYAGNTTAIRR</sequence>
<accession>A0ABT3CMT4</accession>
<name>A0ABT3CMT4_9MYCO</name>
<proteinExistence type="predicted"/>
<comment type="caution">
    <text evidence="2">The sequence shown here is derived from an EMBL/GenBank/DDBJ whole genome shotgun (WGS) entry which is preliminary data.</text>
</comment>
<organism evidence="2 3">
    <name type="scientific">Mycolicibacterium komossense</name>
    <dbReference type="NCBI Taxonomy" id="1779"/>
    <lineage>
        <taxon>Bacteria</taxon>
        <taxon>Bacillati</taxon>
        <taxon>Actinomycetota</taxon>
        <taxon>Actinomycetes</taxon>
        <taxon>Mycobacteriales</taxon>
        <taxon>Mycobacteriaceae</taxon>
        <taxon>Mycolicibacterium</taxon>
    </lineage>
</organism>
<evidence type="ECO:0000313" key="2">
    <source>
        <dbReference type="EMBL" id="MCV7230711.1"/>
    </source>
</evidence>
<gene>
    <name evidence="2" type="ORF">H7J73_32355</name>
</gene>
<feature type="compositionally biased region" description="Polar residues" evidence="1">
    <location>
        <begin position="81"/>
        <end position="95"/>
    </location>
</feature>
<reference evidence="2 3" key="1">
    <citation type="journal article" date="2022" name="BMC Genomics">
        <title>Comparative genome analysis of mycobacteria focusing on tRNA and non-coding RNA.</title>
        <authorList>
            <person name="Behra P.R.K."/>
            <person name="Pettersson B.M.F."/>
            <person name="Ramesh M."/>
            <person name="Das S."/>
            <person name="Dasgupta S."/>
            <person name="Kirsebom L.A."/>
        </authorList>
    </citation>
    <scope>NUCLEOTIDE SEQUENCE [LARGE SCALE GENOMIC DNA]</scope>
    <source>
        <strain evidence="2 3">DSM 44078</strain>
    </source>
</reference>
<evidence type="ECO:0000256" key="1">
    <source>
        <dbReference type="SAM" id="MobiDB-lite"/>
    </source>
</evidence>
<dbReference type="Proteomes" id="UP001526201">
    <property type="component" value="Unassembled WGS sequence"/>
</dbReference>